<dbReference type="Pfam" id="PF04898">
    <property type="entry name" value="Glu_syn_central"/>
    <property type="match status" value="1"/>
</dbReference>
<keyword evidence="11" id="KW-0411">Iron-sulfur</keyword>
<keyword evidence="9" id="KW-0560">Oxidoreductase</keyword>
<sequence length="817" mass="92383">MHITAQRHIHDEIQEAGGIKNIHISKKMLDYVRGARKRYHEHLEMKKQERSEEEKKAENRKLDIHIVRDAETLSSRMNHRGACACDNDTGDGAGVLTAIPHTFYAHELKKTHNVDLPPYGKYATGIIYLDKAHHDESERQFTELAKECNLDVLCWRTVPTVIGSIGEVARNSEPLMRQVFLTGNLDHQLLNKQVELKEVNPHFRGGRVENHLGKTTPSSPDRDSNLDLPVLSSRAQHDKCSPTYDTYLALVHTRFSTNTFPSWERAHPLRYLAHNGEINTLRGNVNFMKAREGVMESPIFGKNLKSLYPVVEPNMSDSGSFDCVLEFLVNAGTRSLPEAVMTMVPEAWQNDKTMPKEKRDFYHWSACAMEPWDGPALLTFTDGRYIGATLDRNGLRPSRFYVLEDNIMVMASEVGVYDVDPSKIVLKSRLKPGRMLLVDTQEKTIIQDVELKLNIARSRPHSEWLKEQILLEDLRETHLKKYKALPTMDDDISTLKGCSIQRVASVNGINEKALARMWGGDKRLSMFSYTIETVNLLLLPMIQSKKEALGSMGNDAPLACLSLFQPLLYDYFKQLFAQVTNPPIDPFREKIVMSLMCPIGPEANLLVPGSKQCHRLFLKNPIISLQDIEVIKATSYREWKSKIIDITFDKKEGPKGLSIALDRICEESCKAAQENYQLLILSDRKSGPHRVPVSTLLALGAVHHYLIEERQRMKVGLILETGEAREVHHMCVLLGYGADAICPYLIFEMAGALRNEGVVDRTLTDAVLFKNYVEAMDRGISKVMAKMGISTLPSYKGAQIFEAVGLSDEVIEKCFKV</sequence>
<evidence type="ECO:0000256" key="9">
    <source>
        <dbReference type="ARBA" id="ARBA00023002"/>
    </source>
</evidence>
<protein>
    <recommendedName>
        <fullName evidence="15">glutamate synthase (ferredoxin)</fullName>
        <ecNumber evidence="15">1.4.7.1</ecNumber>
    </recommendedName>
</protein>
<dbReference type="GO" id="GO:0046872">
    <property type="term" value="F:metal ion binding"/>
    <property type="evidence" value="ECO:0007669"/>
    <property type="project" value="UniProtKB-KW"/>
</dbReference>
<comment type="similarity">
    <text evidence="3">Belongs to the glutamate synthase family.</text>
</comment>
<evidence type="ECO:0000256" key="10">
    <source>
        <dbReference type="ARBA" id="ARBA00023004"/>
    </source>
</evidence>
<keyword evidence="6" id="KW-0288">FMN</keyword>
<dbReference type="Gene3D" id="3.60.20.10">
    <property type="entry name" value="Glutamine Phosphoribosylpyrophosphate, subunit 1, domain 1"/>
    <property type="match status" value="1"/>
</dbReference>
<evidence type="ECO:0000256" key="14">
    <source>
        <dbReference type="ARBA" id="ARBA00037928"/>
    </source>
</evidence>
<evidence type="ECO:0000256" key="16">
    <source>
        <dbReference type="SAM" id="MobiDB-lite"/>
    </source>
</evidence>
<dbReference type="GO" id="GO:0016040">
    <property type="term" value="F:glutamate synthase (NADH) activity"/>
    <property type="evidence" value="ECO:0007669"/>
    <property type="project" value="TreeGrafter"/>
</dbReference>
<evidence type="ECO:0000256" key="4">
    <source>
        <dbReference type="ARBA" id="ARBA00022605"/>
    </source>
</evidence>
<dbReference type="PROSITE" id="PS51278">
    <property type="entry name" value="GATASE_TYPE_2"/>
    <property type="match status" value="1"/>
</dbReference>
<accession>A0A7R9J829</accession>
<dbReference type="FunFam" id="3.20.20.70:FF:000031">
    <property type="entry name" value="Glutamate synthase 1 [NADH]"/>
    <property type="match status" value="1"/>
</dbReference>
<name>A0A7R9J829_TIMCA</name>
<dbReference type="EC" id="1.4.7.1" evidence="15"/>
<feature type="region of interest" description="Disordered" evidence="16">
    <location>
        <begin position="205"/>
        <end position="227"/>
    </location>
</feature>
<keyword evidence="13" id="KW-0003">3Fe-4S</keyword>
<evidence type="ECO:0000256" key="8">
    <source>
        <dbReference type="ARBA" id="ARBA00022962"/>
    </source>
</evidence>
<dbReference type="GO" id="GO:0006537">
    <property type="term" value="P:glutamate biosynthetic process"/>
    <property type="evidence" value="ECO:0007669"/>
    <property type="project" value="UniProtKB-KW"/>
</dbReference>
<evidence type="ECO:0000256" key="13">
    <source>
        <dbReference type="ARBA" id="ARBA00023291"/>
    </source>
</evidence>
<organism evidence="18">
    <name type="scientific">Timema californicum</name>
    <name type="common">California timema</name>
    <name type="synonym">Walking stick</name>
    <dbReference type="NCBI Taxonomy" id="61474"/>
    <lineage>
        <taxon>Eukaryota</taxon>
        <taxon>Metazoa</taxon>
        <taxon>Ecdysozoa</taxon>
        <taxon>Arthropoda</taxon>
        <taxon>Hexapoda</taxon>
        <taxon>Insecta</taxon>
        <taxon>Pterygota</taxon>
        <taxon>Neoptera</taxon>
        <taxon>Polyneoptera</taxon>
        <taxon>Phasmatodea</taxon>
        <taxon>Timematodea</taxon>
        <taxon>Timematoidea</taxon>
        <taxon>Timematidae</taxon>
        <taxon>Timema</taxon>
    </lineage>
</organism>
<dbReference type="SUPFAM" id="SSF51395">
    <property type="entry name" value="FMN-linked oxidoreductases"/>
    <property type="match status" value="1"/>
</dbReference>
<dbReference type="PANTHER" id="PTHR11938">
    <property type="entry name" value="FAD NADPH DEHYDROGENASE/OXIDOREDUCTASE"/>
    <property type="match status" value="1"/>
</dbReference>
<comment type="cofactor">
    <cofactor evidence="1">
        <name>FMN</name>
        <dbReference type="ChEBI" id="CHEBI:58210"/>
    </cofactor>
</comment>
<dbReference type="InterPro" id="IPR013785">
    <property type="entry name" value="Aldolase_TIM"/>
</dbReference>
<dbReference type="Pfam" id="PF00310">
    <property type="entry name" value="GATase_2"/>
    <property type="match status" value="2"/>
</dbReference>
<dbReference type="InterPro" id="IPR006982">
    <property type="entry name" value="Glu_synth_centr_N"/>
</dbReference>
<evidence type="ECO:0000259" key="17">
    <source>
        <dbReference type="PROSITE" id="PS51278"/>
    </source>
</evidence>
<evidence type="ECO:0000256" key="11">
    <source>
        <dbReference type="ARBA" id="ARBA00023014"/>
    </source>
</evidence>
<keyword evidence="8" id="KW-0315">Glutamine amidotransferase</keyword>
<evidence type="ECO:0000256" key="1">
    <source>
        <dbReference type="ARBA" id="ARBA00001917"/>
    </source>
</evidence>
<keyword evidence="4" id="KW-0028">Amino-acid biosynthesis</keyword>
<evidence type="ECO:0000256" key="12">
    <source>
        <dbReference type="ARBA" id="ARBA00023164"/>
    </source>
</evidence>
<dbReference type="CDD" id="cd00713">
    <property type="entry name" value="GltS"/>
    <property type="match status" value="1"/>
</dbReference>
<dbReference type="GO" id="GO:0051538">
    <property type="term" value="F:3 iron, 4 sulfur cluster binding"/>
    <property type="evidence" value="ECO:0007669"/>
    <property type="project" value="UniProtKB-KW"/>
</dbReference>
<dbReference type="GO" id="GO:0019676">
    <property type="term" value="P:ammonia assimilation cycle"/>
    <property type="evidence" value="ECO:0007669"/>
    <property type="project" value="TreeGrafter"/>
</dbReference>
<comment type="cofactor">
    <cofactor evidence="2">
        <name>[3Fe-4S] cluster</name>
        <dbReference type="ChEBI" id="CHEBI:21137"/>
    </cofactor>
</comment>
<keyword evidence="12" id="KW-0314">Glutamate biosynthesis</keyword>
<dbReference type="PANTHER" id="PTHR11938:SF133">
    <property type="entry name" value="GLUTAMATE SYNTHASE (NADH)"/>
    <property type="match status" value="1"/>
</dbReference>
<dbReference type="EMBL" id="OE182379">
    <property type="protein sequence ID" value="CAD7574453.1"/>
    <property type="molecule type" value="Genomic_DNA"/>
</dbReference>
<evidence type="ECO:0000256" key="2">
    <source>
        <dbReference type="ARBA" id="ARBA00001927"/>
    </source>
</evidence>
<keyword evidence="10" id="KW-0408">Iron</keyword>
<dbReference type="AlphaFoldDB" id="A0A7R9J829"/>
<evidence type="ECO:0000256" key="5">
    <source>
        <dbReference type="ARBA" id="ARBA00022630"/>
    </source>
</evidence>
<dbReference type="GO" id="GO:0016041">
    <property type="term" value="F:glutamate synthase (ferredoxin) activity"/>
    <property type="evidence" value="ECO:0007669"/>
    <property type="project" value="UniProtKB-EC"/>
</dbReference>
<evidence type="ECO:0000256" key="6">
    <source>
        <dbReference type="ARBA" id="ARBA00022643"/>
    </source>
</evidence>
<reference evidence="18" key="1">
    <citation type="submission" date="2020-11" db="EMBL/GenBank/DDBJ databases">
        <authorList>
            <person name="Tran Van P."/>
        </authorList>
    </citation>
    <scope>NUCLEOTIDE SEQUENCE</scope>
</reference>
<dbReference type="SUPFAM" id="SSF56235">
    <property type="entry name" value="N-terminal nucleophile aminohydrolases (Ntn hydrolases)"/>
    <property type="match status" value="1"/>
</dbReference>
<evidence type="ECO:0000256" key="7">
    <source>
        <dbReference type="ARBA" id="ARBA00022723"/>
    </source>
</evidence>
<dbReference type="Gene3D" id="3.20.20.70">
    <property type="entry name" value="Aldolase class I"/>
    <property type="match status" value="1"/>
</dbReference>
<evidence type="ECO:0000256" key="15">
    <source>
        <dbReference type="ARBA" id="ARBA00039085"/>
    </source>
</evidence>
<dbReference type="InterPro" id="IPR017932">
    <property type="entry name" value="GATase_2_dom"/>
</dbReference>
<gene>
    <name evidence="18" type="ORF">TCMB3V08_LOCUS7064</name>
</gene>
<evidence type="ECO:0000313" key="18">
    <source>
        <dbReference type="EMBL" id="CAD7574453.1"/>
    </source>
</evidence>
<feature type="domain" description="Glutamine amidotransferase type-2" evidence="17">
    <location>
        <begin position="62"/>
        <end position="441"/>
    </location>
</feature>
<evidence type="ECO:0000256" key="3">
    <source>
        <dbReference type="ARBA" id="ARBA00009716"/>
    </source>
</evidence>
<keyword evidence="5" id="KW-0285">Flavoprotein</keyword>
<comment type="pathway">
    <text evidence="14">Amino-acid biosynthesis; L-glutamate biosynthesis via GLT pathway; L-glutamate from 2-oxoglutarate and L-glutamine (ferredoxin route): step 1/1.</text>
</comment>
<keyword evidence="7" id="KW-0479">Metal-binding</keyword>
<dbReference type="InterPro" id="IPR050711">
    <property type="entry name" value="ET-N_metabolism_enzyme"/>
</dbReference>
<dbReference type="InterPro" id="IPR029055">
    <property type="entry name" value="Ntn_hydrolases_N"/>
</dbReference>
<proteinExistence type="inferred from homology"/>